<dbReference type="RefSeq" id="WP_178931961.1">
    <property type="nucleotide sequence ID" value="NZ_JACBAZ010000002.1"/>
</dbReference>
<comment type="caution">
    <text evidence="2">The sequence shown here is derived from an EMBL/GenBank/DDBJ whole genome shotgun (WGS) entry which is preliminary data.</text>
</comment>
<feature type="compositionally biased region" description="Polar residues" evidence="1">
    <location>
        <begin position="115"/>
        <end position="125"/>
    </location>
</feature>
<sequence length="145" mass="15249">MMTTEPEPNRQETCCESSPEPSAAEQHETKEKRHFESCGNAFHAGREDATAKAKQAAPQVKGVIADAVYDVTYGLAYGAFFAGAFAKEFIPKSVVEVVSDGVSKGAAAGKAAANQWCQSDKSTPVTPEDDAERSASRPAALPSPA</sequence>
<accession>A0A851GDF5</accession>
<name>A0A851GDF5_9BACT</name>
<feature type="compositionally biased region" description="Polar residues" evidence="1">
    <location>
        <begin position="11"/>
        <end position="20"/>
    </location>
</feature>
<reference evidence="2 3" key="1">
    <citation type="submission" date="2020-07" db="EMBL/GenBank/DDBJ databases">
        <title>Roseicoccus Jingziensis gen. nov., sp. nov., isolated from coastal seawater.</title>
        <authorList>
            <person name="Feng X."/>
        </authorList>
    </citation>
    <scope>NUCLEOTIDE SEQUENCE [LARGE SCALE GENOMIC DNA]</scope>
    <source>
        <strain evidence="2 3">N1E253</strain>
    </source>
</reference>
<feature type="region of interest" description="Disordered" evidence="1">
    <location>
        <begin position="109"/>
        <end position="145"/>
    </location>
</feature>
<feature type="compositionally biased region" description="Basic and acidic residues" evidence="1">
    <location>
        <begin position="25"/>
        <end position="34"/>
    </location>
</feature>
<proteinExistence type="predicted"/>
<feature type="region of interest" description="Disordered" evidence="1">
    <location>
        <begin position="1"/>
        <end position="34"/>
    </location>
</feature>
<protein>
    <submittedName>
        <fullName evidence="2">Uncharacterized protein</fullName>
    </submittedName>
</protein>
<evidence type="ECO:0000256" key="1">
    <source>
        <dbReference type="SAM" id="MobiDB-lite"/>
    </source>
</evidence>
<feature type="compositionally biased region" description="Low complexity" evidence="1">
    <location>
        <begin position="136"/>
        <end position="145"/>
    </location>
</feature>
<dbReference type="AlphaFoldDB" id="A0A851GDF5"/>
<gene>
    <name evidence="2" type="ORF">HW115_07475</name>
</gene>
<keyword evidence="3" id="KW-1185">Reference proteome</keyword>
<evidence type="ECO:0000313" key="3">
    <source>
        <dbReference type="Proteomes" id="UP000557872"/>
    </source>
</evidence>
<organism evidence="2 3">
    <name type="scientific">Oceaniferula marina</name>
    <dbReference type="NCBI Taxonomy" id="2748318"/>
    <lineage>
        <taxon>Bacteria</taxon>
        <taxon>Pseudomonadati</taxon>
        <taxon>Verrucomicrobiota</taxon>
        <taxon>Verrucomicrobiia</taxon>
        <taxon>Verrucomicrobiales</taxon>
        <taxon>Verrucomicrobiaceae</taxon>
        <taxon>Oceaniferula</taxon>
    </lineage>
</organism>
<dbReference type="EMBL" id="JACBAZ010000002">
    <property type="protein sequence ID" value="NWK55446.1"/>
    <property type="molecule type" value="Genomic_DNA"/>
</dbReference>
<dbReference type="Proteomes" id="UP000557872">
    <property type="component" value="Unassembled WGS sequence"/>
</dbReference>
<evidence type="ECO:0000313" key="2">
    <source>
        <dbReference type="EMBL" id="NWK55446.1"/>
    </source>
</evidence>